<evidence type="ECO:0000313" key="9">
    <source>
        <dbReference type="EMBL" id="MDP9907898.1"/>
    </source>
</evidence>
<dbReference type="InterPro" id="IPR050366">
    <property type="entry name" value="BP-dependent_transpt_permease"/>
</dbReference>
<feature type="transmembrane region" description="Helical" evidence="7">
    <location>
        <begin position="40"/>
        <end position="57"/>
    </location>
</feature>
<keyword evidence="6 7" id="KW-0472">Membrane</keyword>
<dbReference type="Proteomes" id="UP001230951">
    <property type="component" value="Unassembled WGS sequence"/>
</dbReference>
<gene>
    <name evidence="9" type="ORF">J2S90_004893</name>
    <name evidence="10" type="ORF">J2S93_004893</name>
</gene>
<dbReference type="SUPFAM" id="SSF161098">
    <property type="entry name" value="MetI-like"/>
    <property type="match status" value="1"/>
</dbReference>
<dbReference type="Gene3D" id="1.10.3720.10">
    <property type="entry name" value="MetI-like"/>
    <property type="match status" value="1"/>
</dbReference>
<feature type="transmembrane region" description="Helical" evidence="7">
    <location>
        <begin position="267"/>
        <end position="290"/>
    </location>
</feature>
<keyword evidence="3" id="KW-1003">Cell membrane</keyword>
<dbReference type="PANTHER" id="PTHR43386:SF1">
    <property type="entry name" value="D,D-DIPEPTIDE TRANSPORT SYSTEM PERMEASE PROTEIN DDPC-RELATED"/>
    <property type="match status" value="1"/>
</dbReference>
<evidence type="ECO:0000256" key="5">
    <source>
        <dbReference type="ARBA" id="ARBA00022989"/>
    </source>
</evidence>
<accession>A0AAW8DNN8</accession>
<comment type="similarity">
    <text evidence="7">Belongs to the binding-protein-dependent transport system permease family.</text>
</comment>
<evidence type="ECO:0000256" key="4">
    <source>
        <dbReference type="ARBA" id="ARBA00022692"/>
    </source>
</evidence>
<evidence type="ECO:0000313" key="12">
    <source>
        <dbReference type="Proteomes" id="UP001242995"/>
    </source>
</evidence>
<feature type="transmembrane region" description="Helical" evidence="7">
    <location>
        <begin position="105"/>
        <end position="129"/>
    </location>
</feature>
<feature type="transmembrane region" description="Helical" evidence="7">
    <location>
        <begin position="136"/>
        <end position="157"/>
    </location>
</feature>
<dbReference type="RefSeq" id="WP_306964700.1">
    <property type="nucleotide sequence ID" value="NZ_JAUSRG010000033.1"/>
</dbReference>
<sequence>MNAAGVKNGHAVLLPNMQPTGDKKARAWSTAFVHLLRKPTLILSGLIIGVALLWAFVPDVFSPYDPIRADVSKILLPPSTAHFFGTDELGRDVFSRVVEGTAVSLIAPLIAVAIGLVFGGLIGLLAGFLGPVVDGFLMRVVDVVLAIPMLVLAMTVVTAVGFGAMPLAIGVGIAMVGSVARVMRSEVLRIRQLTFVDAERSMGAPAAYIVFRHVLPSSMGSVLVLAVLDFVQAILAIAALSFLGFGAPPPTPEWGSVVSAGEPYLTTGWWIATLPGLTIAVFAVAVNRIARELQKNRGIR</sequence>
<dbReference type="EMBL" id="JAUSRG010000033">
    <property type="protein sequence ID" value="MDP9907898.1"/>
    <property type="molecule type" value="Genomic_DNA"/>
</dbReference>
<dbReference type="InterPro" id="IPR000515">
    <property type="entry name" value="MetI-like"/>
</dbReference>
<dbReference type="Proteomes" id="UP001242995">
    <property type="component" value="Unassembled WGS sequence"/>
</dbReference>
<reference evidence="9 11" key="1">
    <citation type="submission" date="2023-07" db="EMBL/GenBank/DDBJ databases">
        <title>Sorghum-associated microbial communities from plants grown in Nebraska, USA.</title>
        <authorList>
            <person name="Schachtman D."/>
        </authorList>
    </citation>
    <scope>NUCLEOTIDE SEQUENCE</scope>
    <source>
        <strain evidence="9">DS1006</strain>
        <strain evidence="10 11">DS1016</strain>
    </source>
</reference>
<dbReference type="PANTHER" id="PTHR43386">
    <property type="entry name" value="OLIGOPEPTIDE TRANSPORT SYSTEM PERMEASE PROTEIN APPC"/>
    <property type="match status" value="1"/>
</dbReference>
<comment type="caution">
    <text evidence="9">The sequence shown here is derived from an EMBL/GenBank/DDBJ whole genome shotgun (WGS) entry which is preliminary data.</text>
</comment>
<evidence type="ECO:0000313" key="10">
    <source>
        <dbReference type="EMBL" id="MDQ0183431.1"/>
    </source>
</evidence>
<keyword evidence="2 7" id="KW-0813">Transport</keyword>
<keyword evidence="11" id="KW-1185">Reference proteome</keyword>
<name>A0AAW8DNN8_9MICC</name>
<feature type="transmembrane region" description="Helical" evidence="7">
    <location>
        <begin position="163"/>
        <end position="183"/>
    </location>
</feature>
<evidence type="ECO:0000256" key="2">
    <source>
        <dbReference type="ARBA" id="ARBA00022448"/>
    </source>
</evidence>
<evidence type="ECO:0000313" key="11">
    <source>
        <dbReference type="Proteomes" id="UP001230951"/>
    </source>
</evidence>
<comment type="subcellular location">
    <subcellularLocation>
        <location evidence="1 7">Cell membrane</location>
        <topology evidence="1 7">Multi-pass membrane protein</topology>
    </subcellularLocation>
</comment>
<dbReference type="EMBL" id="JAUSTF010000028">
    <property type="protein sequence ID" value="MDQ0183431.1"/>
    <property type="molecule type" value="Genomic_DNA"/>
</dbReference>
<dbReference type="GO" id="GO:0005886">
    <property type="term" value="C:plasma membrane"/>
    <property type="evidence" value="ECO:0007669"/>
    <property type="project" value="UniProtKB-SubCell"/>
</dbReference>
<dbReference type="GO" id="GO:0055085">
    <property type="term" value="P:transmembrane transport"/>
    <property type="evidence" value="ECO:0007669"/>
    <property type="project" value="InterPro"/>
</dbReference>
<dbReference type="InterPro" id="IPR035906">
    <property type="entry name" value="MetI-like_sf"/>
</dbReference>
<keyword evidence="5 7" id="KW-1133">Transmembrane helix</keyword>
<proteinExistence type="inferred from homology"/>
<evidence type="ECO:0000259" key="8">
    <source>
        <dbReference type="PROSITE" id="PS50928"/>
    </source>
</evidence>
<evidence type="ECO:0000256" key="6">
    <source>
        <dbReference type="ARBA" id="ARBA00023136"/>
    </source>
</evidence>
<dbReference type="PROSITE" id="PS50928">
    <property type="entry name" value="ABC_TM1"/>
    <property type="match status" value="1"/>
</dbReference>
<feature type="transmembrane region" description="Helical" evidence="7">
    <location>
        <begin position="222"/>
        <end position="247"/>
    </location>
</feature>
<evidence type="ECO:0000256" key="1">
    <source>
        <dbReference type="ARBA" id="ARBA00004651"/>
    </source>
</evidence>
<organism evidence="9 12">
    <name type="scientific">Arthrobacter bambusae</name>
    <dbReference type="NCBI Taxonomy" id="1338426"/>
    <lineage>
        <taxon>Bacteria</taxon>
        <taxon>Bacillati</taxon>
        <taxon>Actinomycetota</taxon>
        <taxon>Actinomycetes</taxon>
        <taxon>Micrococcales</taxon>
        <taxon>Micrococcaceae</taxon>
        <taxon>Arthrobacter</taxon>
    </lineage>
</organism>
<protein>
    <submittedName>
        <fullName evidence="9">Peptide/nickel transport system permease protein</fullName>
    </submittedName>
</protein>
<evidence type="ECO:0000256" key="7">
    <source>
        <dbReference type="RuleBase" id="RU363032"/>
    </source>
</evidence>
<dbReference type="CDD" id="cd06261">
    <property type="entry name" value="TM_PBP2"/>
    <property type="match status" value="1"/>
</dbReference>
<keyword evidence="4 7" id="KW-0812">Transmembrane</keyword>
<evidence type="ECO:0000256" key="3">
    <source>
        <dbReference type="ARBA" id="ARBA00022475"/>
    </source>
</evidence>
<dbReference type="AlphaFoldDB" id="A0AAW8DNN8"/>
<dbReference type="Pfam" id="PF00528">
    <property type="entry name" value="BPD_transp_1"/>
    <property type="match status" value="1"/>
</dbReference>
<feature type="domain" description="ABC transmembrane type-1" evidence="8">
    <location>
        <begin position="101"/>
        <end position="290"/>
    </location>
</feature>